<dbReference type="InterPro" id="IPR001757">
    <property type="entry name" value="P_typ_ATPase"/>
</dbReference>
<feature type="transmembrane region" description="Helical" evidence="6">
    <location>
        <begin position="622"/>
        <end position="641"/>
    </location>
</feature>
<dbReference type="InterPro" id="IPR018303">
    <property type="entry name" value="ATPase_P-typ_P_site"/>
</dbReference>
<feature type="transmembrane region" description="Helical" evidence="6">
    <location>
        <begin position="593"/>
        <end position="616"/>
    </location>
</feature>
<feature type="transmembrane region" description="Helical" evidence="6">
    <location>
        <begin position="717"/>
        <end position="737"/>
    </location>
</feature>
<dbReference type="Gene3D" id="3.40.1110.10">
    <property type="entry name" value="Calcium-transporting ATPase, cytoplasmic domain N"/>
    <property type="match status" value="1"/>
</dbReference>
<sequence length="790" mass="84298">MPAIRGLSSAEVAARRQQGKVNRPPSSPTKTVGQIVRDNLCTYFNLVFLVLALMLAAVGSWLNMGFLGVVFCNTVIGIGQQLRAKKTIDELTLVAARKVRCLRDGRWGQCLSEELVQDDVVEFYAGDQIVADAVVLAGSAQVNESLLTGEARPVPKMEGGELRSGSFLMAGHCTARLTRVGDESYASRLTAQAQADGHKVAKGEMMRSLDKLIKGIGLLLVPVGAALLWKQYGVLALDLRSSVESAVAALVGMIPEGLYLLTSVALALGMLRLARRRVLTQDMNCIETLARVDVLCVDKTGTITESAMEAGEPLPLADEPLEEILRSFYGAEEPDNDTGRALKAKFGRPGRRWPVTGRVPFNTAYKYSAKSFGEKGVYVVGAPDVLAGPRSEEFRALLDPLLARGCRVLLLARLDGPLPDPPAALPPERLHFLALLPVQNRIRASAPDTFAYFAGQGVAVKVISGDDPRAVSQVAKQAGIEGADRWVDAAALQDDAALGQAAGQYTVFGRVTPEQKRKLVHALQSGGHTVAMTGDGVNDVLALKDADCGIAMASGAQAASQVAQLVLLDSDFAALPHVVDEGRRVINNIQRSASLFLVKNIFSLLLSLVSLCLPLVYPFQPLQLSLLSAVTIGLPSFVLALEPNYELVRGKFLHNVLHAALPGGLTDFLLVFCAQGFAYAFGLSADALGTISTLLVLETGLIVLFRVCRPFNAVRWALWVGCAVLGLGGAVVLAPLLDLIPLDLGGVLVLAVLAALSMPVLQAMTGLVDGIWQAGRRLKERRAGRTCESR</sequence>
<proteinExistence type="predicted"/>
<dbReference type="InterPro" id="IPR044492">
    <property type="entry name" value="P_typ_ATPase_HD_dom"/>
</dbReference>
<feature type="transmembrane region" description="Helical" evidence="6">
    <location>
        <begin position="749"/>
        <end position="772"/>
    </location>
</feature>
<dbReference type="GO" id="GO:0016887">
    <property type="term" value="F:ATP hydrolysis activity"/>
    <property type="evidence" value="ECO:0007669"/>
    <property type="project" value="InterPro"/>
</dbReference>
<keyword evidence="5 6" id="KW-0472">Membrane</keyword>
<feature type="transmembrane region" description="Helical" evidence="6">
    <location>
        <begin position="687"/>
        <end position="705"/>
    </location>
</feature>
<comment type="caution">
    <text evidence="8">The sequence shown here is derived from an EMBL/GenBank/DDBJ whole genome shotgun (WGS) entry which is preliminary data.</text>
</comment>
<dbReference type="Gene3D" id="2.70.150.10">
    <property type="entry name" value="Calcium-transporting ATPase, cytoplasmic transduction domain A"/>
    <property type="match status" value="1"/>
</dbReference>
<dbReference type="PRINTS" id="PR00120">
    <property type="entry name" value="HATPASE"/>
</dbReference>
<keyword evidence="2 6" id="KW-0812">Transmembrane</keyword>
<dbReference type="InterPro" id="IPR036412">
    <property type="entry name" value="HAD-like_sf"/>
</dbReference>
<feature type="transmembrane region" description="Helical" evidence="6">
    <location>
        <begin position="46"/>
        <end position="76"/>
    </location>
</feature>
<dbReference type="Gene3D" id="3.40.50.1000">
    <property type="entry name" value="HAD superfamily/HAD-like"/>
    <property type="match status" value="1"/>
</dbReference>
<comment type="subcellular location">
    <subcellularLocation>
        <location evidence="1">Membrane</location>
        <topology evidence="1">Multi-pass membrane protein</topology>
    </subcellularLocation>
</comment>
<dbReference type="Pfam" id="PF00122">
    <property type="entry name" value="E1-E2_ATPase"/>
    <property type="match status" value="1"/>
</dbReference>
<evidence type="ECO:0000313" key="8">
    <source>
        <dbReference type="EMBL" id="HIZ61155.1"/>
    </source>
</evidence>
<evidence type="ECO:0000256" key="4">
    <source>
        <dbReference type="ARBA" id="ARBA00022989"/>
    </source>
</evidence>
<organism evidence="8 9">
    <name type="scientific">Candidatus Gemmiger avistercoris</name>
    <dbReference type="NCBI Taxonomy" id="2838606"/>
    <lineage>
        <taxon>Bacteria</taxon>
        <taxon>Bacillati</taxon>
        <taxon>Bacillota</taxon>
        <taxon>Clostridia</taxon>
        <taxon>Eubacteriales</taxon>
        <taxon>Gemmiger</taxon>
    </lineage>
</organism>
<dbReference type="InterPro" id="IPR023214">
    <property type="entry name" value="HAD_sf"/>
</dbReference>
<evidence type="ECO:0000256" key="1">
    <source>
        <dbReference type="ARBA" id="ARBA00004141"/>
    </source>
</evidence>
<evidence type="ECO:0000256" key="2">
    <source>
        <dbReference type="ARBA" id="ARBA00022692"/>
    </source>
</evidence>
<dbReference type="SFLD" id="SFLDF00027">
    <property type="entry name" value="p-type_atpase"/>
    <property type="match status" value="1"/>
</dbReference>
<dbReference type="InterPro" id="IPR059000">
    <property type="entry name" value="ATPase_P-type_domA"/>
</dbReference>
<gene>
    <name evidence="8" type="ORF">H9724_00060</name>
</gene>
<dbReference type="PANTHER" id="PTHR42861">
    <property type="entry name" value="CALCIUM-TRANSPORTING ATPASE"/>
    <property type="match status" value="1"/>
</dbReference>
<feature type="transmembrane region" description="Helical" evidence="6">
    <location>
        <begin position="653"/>
        <end position="681"/>
    </location>
</feature>
<dbReference type="InterPro" id="IPR023299">
    <property type="entry name" value="ATPase_P-typ_cyto_dom_N"/>
</dbReference>
<dbReference type="SUPFAM" id="SSF81660">
    <property type="entry name" value="Metal cation-transporting ATPase, ATP-binding domain N"/>
    <property type="match status" value="1"/>
</dbReference>
<dbReference type="SUPFAM" id="SSF56784">
    <property type="entry name" value="HAD-like"/>
    <property type="match status" value="1"/>
</dbReference>
<dbReference type="InterPro" id="IPR023298">
    <property type="entry name" value="ATPase_P-typ_TM_dom_sf"/>
</dbReference>
<feature type="transmembrane region" description="Helical" evidence="6">
    <location>
        <begin position="212"/>
        <end position="229"/>
    </location>
</feature>
<dbReference type="GO" id="GO:0016020">
    <property type="term" value="C:membrane"/>
    <property type="evidence" value="ECO:0007669"/>
    <property type="project" value="UniProtKB-SubCell"/>
</dbReference>
<dbReference type="SFLD" id="SFLDG00002">
    <property type="entry name" value="C1.7:_P-type_atpase_like"/>
    <property type="match status" value="1"/>
</dbReference>
<evidence type="ECO:0000313" key="9">
    <source>
        <dbReference type="Proteomes" id="UP000824105"/>
    </source>
</evidence>
<name>A0A9D2FI90_9FIRM</name>
<dbReference type="PRINTS" id="PR00119">
    <property type="entry name" value="CATATPASE"/>
</dbReference>
<feature type="domain" description="P-type ATPase A" evidence="7">
    <location>
        <begin position="95"/>
        <end position="193"/>
    </location>
</feature>
<dbReference type="EMBL" id="DXBF01000001">
    <property type="protein sequence ID" value="HIZ61155.1"/>
    <property type="molecule type" value="Genomic_DNA"/>
</dbReference>
<dbReference type="PROSITE" id="PS00154">
    <property type="entry name" value="ATPASE_E1_E2"/>
    <property type="match status" value="1"/>
</dbReference>
<dbReference type="Pfam" id="PF00702">
    <property type="entry name" value="Hydrolase"/>
    <property type="match status" value="1"/>
</dbReference>
<reference evidence="8" key="2">
    <citation type="submission" date="2021-04" db="EMBL/GenBank/DDBJ databases">
        <authorList>
            <person name="Gilroy R."/>
        </authorList>
    </citation>
    <scope>NUCLEOTIDE SEQUENCE</scope>
    <source>
        <strain evidence="8">CHK188-11489</strain>
    </source>
</reference>
<evidence type="ECO:0000259" key="7">
    <source>
        <dbReference type="Pfam" id="PF00122"/>
    </source>
</evidence>
<dbReference type="AlphaFoldDB" id="A0A9D2FI90"/>
<evidence type="ECO:0000256" key="5">
    <source>
        <dbReference type="ARBA" id="ARBA00023136"/>
    </source>
</evidence>
<evidence type="ECO:0000256" key="3">
    <source>
        <dbReference type="ARBA" id="ARBA00022967"/>
    </source>
</evidence>
<dbReference type="SFLD" id="SFLDS00003">
    <property type="entry name" value="Haloacid_Dehalogenase"/>
    <property type="match status" value="1"/>
</dbReference>
<dbReference type="SUPFAM" id="SSF81653">
    <property type="entry name" value="Calcium ATPase, transduction domain A"/>
    <property type="match status" value="1"/>
</dbReference>
<feature type="transmembrane region" description="Helical" evidence="6">
    <location>
        <begin position="249"/>
        <end position="271"/>
    </location>
</feature>
<keyword evidence="3" id="KW-1278">Translocase</keyword>
<dbReference type="Gene3D" id="1.20.1110.10">
    <property type="entry name" value="Calcium-transporting ATPase, transmembrane domain"/>
    <property type="match status" value="1"/>
</dbReference>
<dbReference type="Proteomes" id="UP000824105">
    <property type="component" value="Unassembled WGS sequence"/>
</dbReference>
<dbReference type="InterPro" id="IPR008250">
    <property type="entry name" value="ATPase_P-typ_transduc_dom_A_sf"/>
</dbReference>
<protein>
    <submittedName>
        <fullName evidence="8">HAD-IC family P-type ATPase</fullName>
    </submittedName>
</protein>
<accession>A0A9D2FI90</accession>
<keyword evidence="4 6" id="KW-1133">Transmembrane helix</keyword>
<dbReference type="SUPFAM" id="SSF81665">
    <property type="entry name" value="Calcium ATPase, transmembrane domain M"/>
    <property type="match status" value="1"/>
</dbReference>
<dbReference type="NCBIfam" id="TIGR01494">
    <property type="entry name" value="ATPase_P-type"/>
    <property type="match status" value="2"/>
</dbReference>
<reference evidence="8" key="1">
    <citation type="journal article" date="2021" name="PeerJ">
        <title>Extensive microbial diversity within the chicken gut microbiome revealed by metagenomics and culture.</title>
        <authorList>
            <person name="Gilroy R."/>
            <person name="Ravi A."/>
            <person name="Getino M."/>
            <person name="Pursley I."/>
            <person name="Horton D.L."/>
            <person name="Alikhan N.F."/>
            <person name="Baker D."/>
            <person name="Gharbi K."/>
            <person name="Hall N."/>
            <person name="Watson M."/>
            <person name="Adriaenssens E.M."/>
            <person name="Foster-Nyarko E."/>
            <person name="Jarju S."/>
            <person name="Secka A."/>
            <person name="Antonio M."/>
            <person name="Oren A."/>
            <person name="Chaudhuri R.R."/>
            <person name="La Ragione R."/>
            <person name="Hildebrand F."/>
            <person name="Pallen M.J."/>
        </authorList>
    </citation>
    <scope>NUCLEOTIDE SEQUENCE</scope>
    <source>
        <strain evidence="8">CHK188-11489</strain>
    </source>
</reference>
<evidence type="ECO:0000256" key="6">
    <source>
        <dbReference type="SAM" id="Phobius"/>
    </source>
</evidence>
<dbReference type="GO" id="GO:0005524">
    <property type="term" value="F:ATP binding"/>
    <property type="evidence" value="ECO:0007669"/>
    <property type="project" value="InterPro"/>
</dbReference>